<name>A0A1X7LIV5_9BURK</name>
<evidence type="ECO:0000313" key="3">
    <source>
        <dbReference type="Proteomes" id="UP000193228"/>
    </source>
</evidence>
<organism evidence="2 3">
    <name type="scientific">Paraburkholderia susongensis</name>
    <dbReference type="NCBI Taxonomy" id="1515439"/>
    <lineage>
        <taxon>Bacteria</taxon>
        <taxon>Pseudomonadati</taxon>
        <taxon>Pseudomonadota</taxon>
        <taxon>Betaproteobacteria</taxon>
        <taxon>Burkholderiales</taxon>
        <taxon>Burkholderiaceae</taxon>
        <taxon>Paraburkholderia</taxon>
    </lineage>
</organism>
<dbReference type="Proteomes" id="UP000193228">
    <property type="component" value="Unassembled WGS sequence"/>
</dbReference>
<evidence type="ECO:0000313" key="2">
    <source>
        <dbReference type="EMBL" id="SMG53796.1"/>
    </source>
</evidence>
<keyword evidence="3" id="KW-1185">Reference proteome</keyword>
<dbReference type="STRING" id="1515439.SAMN06265784_106237"/>
<evidence type="ECO:0000256" key="1">
    <source>
        <dbReference type="SAM" id="MobiDB-lite"/>
    </source>
</evidence>
<protein>
    <submittedName>
        <fullName evidence="2">Uncharacterized conserved protein, DUF2252 family</fullName>
    </submittedName>
</protein>
<accession>A0A1X7LIV5</accession>
<proteinExistence type="predicted"/>
<gene>
    <name evidence="2" type="ORF">SAMN06265784_106237</name>
</gene>
<dbReference type="AlphaFoldDB" id="A0A1X7LIV5"/>
<dbReference type="InterPro" id="IPR018721">
    <property type="entry name" value="DUF2252"/>
</dbReference>
<sequence length="474" mass="53177">MGQTMTPFESLSERSAIGRNARKNTPRSAHAEIGNVDRDPVRLLRESSRGRVDGLVPLRYGRMLASPFTFYRGSAIIQAHDLSTTANSGFHFQICGDCHLMNFGGFATPERALVFDINDFDETAIGPWEWDLKRLTASLYIAVRHLGHGDSLADEVVALCVQSYQHWTSLYSAMSPLELWCELITFARLEELSPTEDARQRVRSSIAKASRRTHETILPKLASRREGIWQIRDAPPTVFHVHGKNTLFTHKDDWLGLGDWRTLIEPIYEHYLKSLGSVRRTLLDHFTIQDMAFKVVGVGSVGTRCLILLMVDQHEKPLFIQFKEASQSVVTRYFKAPGPKHQGHRVVSGQQLMQGASDPFLGWTTGPFGRAIYGRQLRDMKISATLELFAKDTFRQYAGMCGWVLARAHAKAGGLATEVAGYLGNGDQMANALIGYSRAYSDQVEKDYEIFRRACRSGRLEARTDADMAADFVA</sequence>
<feature type="region of interest" description="Disordered" evidence="1">
    <location>
        <begin position="1"/>
        <end position="30"/>
    </location>
</feature>
<reference evidence="3" key="1">
    <citation type="submission" date="2017-04" db="EMBL/GenBank/DDBJ databases">
        <authorList>
            <person name="Varghese N."/>
            <person name="Submissions S."/>
        </authorList>
    </citation>
    <scope>NUCLEOTIDE SEQUENCE [LARGE SCALE GENOMIC DNA]</scope>
    <source>
        <strain evidence="3">LMG 29540</strain>
    </source>
</reference>
<dbReference type="Pfam" id="PF10009">
    <property type="entry name" value="DUF2252"/>
    <property type="match status" value="1"/>
</dbReference>
<dbReference type="PANTHER" id="PTHR39441:SF1">
    <property type="entry name" value="DUF2252 DOMAIN-CONTAINING PROTEIN"/>
    <property type="match status" value="1"/>
</dbReference>
<dbReference type="PANTHER" id="PTHR39441">
    <property type="entry name" value="DUF2252 DOMAIN-CONTAINING PROTEIN"/>
    <property type="match status" value="1"/>
</dbReference>
<dbReference type="EMBL" id="FXAT01000006">
    <property type="protein sequence ID" value="SMG53796.1"/>
    <property type="molecule type" value="Genomic_DNA"/>
</dbReference>